<keyword evidence="1" id="KW-1133">Transmembrane helix</keyword>
<dbReference type="KEGG" id="vg:13993853"/>
<reference evidence="2 3" key="1">
    <citation type="journal article" date="2014" name="Virology">
        <title>Supersize me: Cronobacter sakazakii phage GAP32.</title>
        <authorList>
            <person name="Abbasifar R."/>
            <person name="Griffiths M.W."/>
            <person name="Sabour P.M."/>
            <person name="Ackermann H.-W."/>
            <person name="Vandersteegen K."/>
            <person name="Lavigne R."/>
            <person name="Noben J.-P."/>
            <person name="Villa A.A."/>
            <person name="Abbasifar A."/>
            <person name="Nash J.H.E."/>
            <person name="Kropinski A.M."/>
        </authorList>
    </citation>
    <scope>NUCLEOTIDE SEQUENCE [LARGE SCALE GENOMIC DNA]</scope>
    <source>
        <strain evidence="2">GAP-32</strain>
    </source>
</reference>
<evidence type="ECO:0000313" key="2">
    <source>
        <dbReference type="EMBL" id="AFC21563.1"/>
    </source>
</evidence>
<evidence type="ECO:0000256" key="1">
    <source>
        <dbReference type="SAM" id="Phobius"/>
    </source>
</evidence>
<keyword evidence="3" id="KW-1185">Reference proteome</keyword>
<keyword evidence="1" id="KW-0472">Membrane</keyword>
<sequence length="70" mass="7944">MLEVMKCIALSIAVIGFGLSVLAPLFLHFKTEVQNSSNIIKVLVLCISVIVLVLYFTILFYFIWIYNGFI</sequence>
<feature type="transmembrane region" description="Helical" evidence="1">
    <location>
        <begin position="7"/>
        <end position="27"/>
    </location>
</feature>
<name>K4F6J6_9CAUD</name>
<accession>K4F6J6</accession>
<dbReference type="Proteomes" id="UP000000457">
    <property type="component" value="Segment"/>
</dbReference>
<organism evidence="2 3">
    <name type="scientific">Cronobacter phage vB_CsaM_GAP32</name>
    <dbReference type="NCBI Taxonomy" id="1141136"/>
    <lineage>
        <taxon>Viruses</taxon>
        <taxon>Duplodnaviria</taxon>
        <taxon>Heunggongvirae</taxon>
        <taxon>Uroviricota</taxon>
        <taxon>Caudoviricetes</taxon>
        <taxon>Mimasvirus</taxon>
        <taxon>Mimasvirus GAP32</taxon>
    </lineage>
</organism>
<protein>
    <submittedName>
        <fullName evidence="2">Putative membrane protein</fullName>
    </submittedName>
</protein>
<dbReference type="RefSeq" id="YP_006987218.1">
    <property type="nucleotide sequence ID" value="NC_019401.1"/>
</dbReference>
<dbReference type="GeneID" id="13993853"/>
<keyword evidence="1" id="KW-0812">Transmembrane</keyword>
<dbReference type="EMBL" id="JN882285">
    <property type="protein sequence ID" value="AFC21563.1"/>
    <property type="molecule type" value="Genomic_DNA"/>
</dbReference>
<evidence type="ECO:0000313" key="3">
    <source>
        <dbReference type="Proteomes" id="UP000000457"/>
    </source>
</evidence>
<proteinExistence type="predicted"/>
<feature type="transmembrane region" description="Helical" evidence="1">
    <location>
        <begin position="39"/>
        <end position="66"/>
    </location>
</feature>
<gene>
    <name evidence="2" type="ORF">GAP32_115</name>
</gene>